<evidence type="ECO:0000256" key="2">
    <source>
        <dbReference type="ARBA" id="ARBA00022448"/>
    </source>
</evidence>
<dbReference type="EMBL" id="BAAAZN010000027">
    <property type="protein sequence ID" value="GAA3582901.1"/>
    <property type="molecule type" value="Genomic_DNA"/>
</dbReference>
<dbReference type="Proteomes" id="UP001500689">
    <property type="component" value="Unassembled WGS sequence"/>
</dbReference>
<evidence type="ECO:0000256" key="6">
    <source>
        <dbReference type="ARBA" id="ARBA00023136"/>
    </source>
</evidence>
<feature type="transmembrane region" description="Helical" evidence="7">
    <location>
        <begin position="65"/>
        <end position="85"/>
    </location>
</feature>
<dbReference type="RefSeq" id="WP_344868625.1">
    <property type="nucleotide sequence ID" value="NZ_BAAAZN010000027.1"/>
</dbReference>
<name>A0ABP6YH93_9PSEU</name>
<keyword evidence="3" id="KW-1003">Cell membrane</keyword>
<evidence type="ECO:0000313" key="9">
    <source>
        <dbReference type="Proteomes" id="UP001500689"/>
    </source>
</evidence>
<feature type="transmembrane region" description="Helical" evidence="7">
    <location>
        <begin position="105"/>
        <end position="132"/>
    </location>
</feature>
<feature type="transmembrane region" description="Helical" evidence="7">
    <location>
        <begin position="458"/>
        <end position="478"/>
    </location>
</feature>
<keyword evidence="5 7" id="KW-1133">Transmembrane helix</keyword>
<dbReference type="SUPFAM" id="SSF103473">
    <property type="entry name" value="MFS general substrate transporter"/>
    <property type="match status" value="1"/>
</dbReference>
<evidence type="ECO:0000313" key="8">
    <source>
        <dbReference type="EMBL" id="GAA3582901.1"/>
    </source>
</evidence>
<evidence type="ECO:0000256" key="3">
    <source>
        <dbReference type="ARBA" id="ARBA00022475"/>
    </source>
</evidence>
<feature type="transmembrane region" description="Helical" evidence="7">
    <location>
        <begin position="331"/>
        <end position="353"/>
    </location>
</feature>
<feature type="transmembrane region" description="Helical" evidence="7">
    <location>
        <begin position="35"/>
        <end position="53"/>
    </location>
</feature>
<sequence>MTTSTEHAAPDTALSLRRLPAWYRAMFSADLAERFSFYGLQAVLVLYAAAPRASGGLGLDMGDAAALFGAWIAVTFTLSLPGGWIGDRLLGARRAMLLGCVVSAAGLALLAVPAGVTGAVGLCVLAVGGGLFKPNQEAVVNLMFAGARERESGISLMYVATQISALGAPVLIGLLGERVNWSVAFLTCALAVLLAGVRVAFAVRHFGEVGAAPGLPLAAEGRRRLARRTTLYVGVPVLVVVLLMATGVIGATTLVSLAGLLCLGVSIGGYVSTYRINELTAADRRRLRAFLAVLLGTAAFWAVVAHAGSLLNLFARDHVDRSVAGFVFPASWLQSVTPLLILLLAPVLAVALPRIGGRNRVAVKFSIALLLVGGGFMVMALAVSVAATGPVSPLWLVAVYLTAACGEVVIAAVAIAATVDVLPRAYLGRMLGLFWLFSALGAAAGSGLVRLSEVIAPAVYYLTLGGVALVAGAAFAVFRTRLTRSLAPAEGPDYPDRKE</sequence>
<feature type="transmembrane region" description="Helical" evidence="7">
    <location>
        <begin position="153"/>
        <end position="175"/>
    </location>
</feature>
<proteinExistence type="predicted"/>
<feature type="transmembrane region" description="Helical" evidence="7">
    <location>
        <begin position="394"/>
        <end position="419"/>
    </location>
</feature>
<keyword evidence="6 7" id="KW-0472">Membrane</keyword>
<dbReference type="Pfam" id="PF00854">
    <property type="entry name" value="PTR2"/>
    <property type="match status" value="1"/>
</dbReference>
<dbReference type="PANTHER" id="PTHR23517">
    <property type="entry name" value="RESISTANCE PROTEIN MDTM, PUTATIVE-RELATED-RELATED"/>
    <property type="match status" value="1"/>
</dbReference>
<dbReference type="NCBIfam" id="TIGR00924">
    <property type="entry name" value="yjdL_sub1_fam"/>
    <property type="match status" value="1"/>
</dbReference>
<evidence type="ECO:0000256" key="5">
    <source>
        <dbReference type="ARBA" id="ARBA00022989"/>
    </source>
</evidence>
<evidence type="ECO:0000256" key="4">
    <source>
        <dbReference type="ARBA" id="ARBA00022692"/>
    </source>
</evidence>
<reference evidence="9" key="1">
    <citation type="journal article" date="2019" name="Int. J. Syst. Evol. Microbiol.">
        <title>The Global Catalogue of Microorganisms (GCM) 10K type strain sequencing project: providing services to taxonomists for standard genome sequencing and annotation.</title>
        <authorList>
            <consortium name="The Broad Institute Genomics Platform"/>
            <consortium name="The Broad Institute Genome Sequencing Center for Infectious Disease"/>
            <person name="Wu L."/>
            <person name="Ma J."/>
        </authorList>
    </citation>
    <scope>NUCLEOTIDE SEQUENCE [LARGE SCALE GENOMIC DNA]</scope>
    <source>
        <strain evidence="9">JCM 16898</strain>
    </source>
</reference>
<dbReference type="InterPro" id="IPR005279">
    <property type="entry name" value="Dipep/tripep_permease"/>
</dbReference>
<dbReference type="InterPro" id="IPR050171">
    <property type="entry name" value="MFS_Transporters"/>
</dbReference>
<feature type="transmembrane region" description="Helical" evidence="7">
    <location>
        <begin position="181"/>
        <end position="201"/>
    </location>
</feature>
<feature type="transmembrane region" description="Helical" evidence="7">
    <location>
        <begin position="431"/>
        <end position="452"/>
    </location>
</feature>
<gene>
    <name evidence="8" type="ORF">GCM10022222_79610</name>
</gene>
<keyword evidence="2" id="KW-0813">Transport</keyword>
<comment type="subcellular location">
    <subcellularLocation>
        <location evidence="1">Cell membrane</location>
        <topology evidence="1">Multi-pass membrane protein</topology>
    </subcellularLocation>
</comment>
<feature type="transmembrane region" description="Helical" evidence="7">
    <location>
        <begin position="289"/>
        <end position="311"/>
    </location>
</feature>
<evidence type="ECO:0000256" key="1">
    <source>
        <dbReference type="ARBA" id="ARBA00004651"/>
    </source>
</evidence>
<feature type="transmembrane region" description="Helical" evidence="7">
    <location>
        <begin position="257"/>
        <end position="277"/>
    </location>
</feature>
<dbReference type="InterPro" id="IPR036259">
    <property type="entry name" value="MFS_trans_sf"/>
</dbReference>
<feature type="transmembrane region" description="Helical" evidence="7">
    <location>
        <begin position="365"/>
        <end position="388"/>
    </location>
</feature>
<accession>A0ABP6YH93</accession>
<feature type="transmembrane region" description="Helical" evidence="7">
    <location>
        <begin position="231"/>
        <end position="251"/>
    </location>
</feature>
<evidence type="ECO:0000256" key="7">
    <source>
        <dbReference type="SAM" id="Phobius"/>
    </source>
</evidence>
<dbReference type="InterPro" id="IPR000109">
    <property type="entry name" value="POT_fam"/>
</dbReference>
<organism evidence="8 9">
    <name type="scientific">Amycolatopsis ultiminotia</name>
    <dbReference type="NCBI Taxonomy" id="543629"/>
    <lineage>
        <taxon>Bacteria</taxon>
        <taxon>Bacillati</taxon>
        <taxon>Actinomycetota</taxon>
        <taxon>Actinomycetes</taxon>
        <taxon>Pseudonocardiales</taxon>
        <taxon>Pseudonocardiaceae</taxon>
        <taxon>Amycolatopsis</taxon>
    </lineage>
</organism>
<keyword evidence="9" id="KW-1185">Reference proteome</keyword>
<comment type="caution">
    <text evidence="8">The sequence shown here is derived from an EMBL/GenBank/DDBJ whole genome shotgun (WGS) entry which is preliminary data.</text>
</comment>
<protein>
    <submittedName>
        <fullName evidence="8">Oligopeptide:H+ symporter</fullName>
    </submittedName>
</protein>
<dbReference type="Gene3D" id="1.20.1250.20">
    <property type="entry name" value="MFS general substrate transporter like domains"/>
    <property type="match status" value="1"/>
</dbReference>
<dbReference type="PANTHER" id="PTHR23517:SF15">
    <property type="entry name" value="PROTON-DEPENDENT OLIGOPEPTIDE FAMILY TRANSPORT PROTEIN"/>
    <property type="match status" value="1"/>
</dbReference>
<keyword evidence="4 7" id="KW-0812">Transmembrane</keyword>